<reference evidence="15" key="1">
    <citation type="submission" date="2017-09" db="EMBL/GenBank/DDBJ databases">
        <title>Depth-based differentiation of microbial function through sediment-hosted aquifers and enrichment of novel symbionts in the deep terrestrial subsurface.</title>
        <authorList>
            <person name="Probst A.J."/>
            <person name="Ladd B."/>
            <person name="Jarett J.K."/>
            <person name="Geller-Mcgrath D.E."/>
            <person name="Sieber C.M.K."/>
            <person name="Emerson J.B."/>
            <person name="Anantharaman K."/>
            <person name="Thomas B.C."/>
            <person name="Malmstrom R."/>
            <person name="Stieglmeier M."/>
            <person name="Klingl A."/>
            <person name="Woyke T."/>
            <person name="Ryan C.M."/>
            <person name="Banfield J.F."/>
        </authorList>
    </citation>
    <scope>NUCLEOTIDE SEQUENCE [LARGE SCALE GENOMIC DNA]</scope>
</reference>
<evidence type="ECO:0000256" key="5">
    <source>
        <dbReference type="ARBA" id="ARBA00022694"/>
    </source>
</evidence>
<evidence type="ECO:0000256" key="11">
    <source>
        <dbReference type="RuleBase" id="RU003783"/>
    </source>
</evidence>
<evidence type="ECO:0000256" key="9">
    <source>
        <dbReference type="ARBA" id="ARBA00049563"/>
    </source>
</evidence>
<comment type="caution">
    <text evidence="14">The sequence shown here is derived from an EMBL/GenBank/DDBJ whole genome shotgun (WGS) entry which is preliminary data.</text>
</comment>
<keyword evidence="7 10" id="KW-0067">ATP-binding</keyword>
<evidence type="ECO:0000313" key="15">
    <source>
        <dbReference type="Proteomes" id="UP000228568"/>
    </source>
</evidence>
<evidence type="ECO:0000256" key="8">
    <source>
        <dbReference type="ARBA" id="ARBA00022842"/>
    </source>
</evidence>
<comment type="caution">
    <text evidence="10">Lacks conserved residue(s) required for the propagation of feature annotation.</text>
</comment>
<comment type="catalytic activity">
    <reaction evidence="9 10 11">
        <text>adenosine(37) in tRNA + dimethylallyl diphosphate = N(6)-dimethylallyladenosine(37) in tRNA + diphosphate</text>
        <dbReference type="Rhea" id="RHEA:26482"/>
        <dbReference type="Rhea" id="RHEA-COMP:10162"/>
        <dbReference type="Rhea" id="RHEA-COMP:10375"/>
        <dbReference type="ChEBI" id="CHEBI:33019"/>
        <dbReference type="ChEBI" id="CHEBI:57623"/>
        <dbReference type="ChEBI" id="CHEBI:74411"/>
        <dbReference type="ChEBI" id="CHEBI:74415"/>
        <dbReference type="EC" id="2.5.1.75"/>
    </reaction>
</comment>
<evidence type="ECO:0000256" key="10">
    <source>
        <dbReference type="HAMAP-Rule" id="MF_00185"/>
    </source>
</evidence>
<comment type="subunit">
    <text evidence="10">Monomer.</text>
</comment>
<proteinExistence type="inferred from homology"/>
<dbReference type="AlphaFoldDB" id="A0A2M7V758"/>
<evidence type="ECO:0000256" key="1">
    <source>
        <dbReference type="ARBA" id="ARBA00001946"/>
    </source>
</evidence>
<dbReference type="Proteomes" id="UP000228568">
    <property type="component" value="Unassembled WGS sequence"/>
</dbReference>
<keyword evidence="4 10" id="KW-0808">Transferase</keyword>
<evidence type="ECO:0000256" key="13">
    <source>
        <dbReference type="RuleBase" id="RU003785"/>
    </source>
</evidence>
<keyword evidence="8 10" id="KW-0460">Magnesium</keyword>
<comment type="similarity">
    <text evidence="3 10 13">Belongs to the IPP transferase family.</text>
</comment>
<evidence type="ECO:0000256" key="4">
    <source>
        <dbReference type="ARBA" id="ARBA00022679"/>
    </source>
</evidence>
<comment type="cofactor">
    <cofactor evidence="1 10">
        <name>Mg(2+)</name>
        <dbReference type="ChEBI" id="CHEBI:18420"/>
    </cofactor>
</comment>
<dbReference type="EC" id="2.5.1.75" evidence="10"/>
<dbReference type="GO" id="GO:0052381">
    <property type="term" value="F:tRNA dimethylallyltransferase activity"/>
    <property type="evidence" value="ECO:0007669"/>
    <property type="project" value="UniProtKB-UniRule"/>
</dbReference>
<evidence type="ECO:0000256" key="7">
    <source>
        <dbReference type="ARBA" id="ARBA00022840"/>
    </source>
</evidence>
<organism evidence="14 15">
    <name type="scientific">Candidatus Magasanikbacteria bacterium CG_4_10_14_0_2_um_filter_37_12</name>
    <dbReference type="NCBI Taxonomy" id="1974637"/>
    <lineage>
        <taxon>Bacteria</taxon>
        <taxon>Candidatus Magasanikiibacteriota</taxon>
    </lineage>
</organism>
<feature type="binding site" evidence="10">
    <location>
        <begin position="18"/>
        <end position="23"/>
    </location>
    <ligand>
        <name>substrate</name>
    </ligand>
</feature>
<keyword evidence="5 10" id="KW-0819">tRNA processing</keyword>
<evidence type="ECO:0000256" key="3">
    <source>
        <dbReference type="ARBA" id="ARBA00005842"/>
    </source>
</evidence>
<feature type="site" description="Interaction with substrate tRNA" evidence="10">
    <location>
        <position position="117"/>
    </location>
</feature>
<dbReference type="InterPro" id="IPR027417">
    <property type="entry name" value="P-loop_NTPase"/>
</dbReference>
<dbReference type="EMBL" id="PFPK01000040">
    <property type="protein sequence ID" value="PIZ94508.1"/>
    <property type="molecule type" value="Genomic_DNA"/>
</dbReference>
<dbReference type="PANTHER" id="PTHR11088:SF60">
    <property type="entry name" value="TRNA DIMETHYLALLYLTRANSFERASE"/>
    <property type="match status" value="1"/>
</dbReference>
<dbReference type="Pfam" id="PF01715">
    <property type="entry name" value="IPPT"/>
    <property type="match status" value="1"/>
</dbReference>
<dbReference type="GO" id="GO:0005524">
    <property type="term" value="F:ATP binding"/>
    <property type="evidence" value="ECO:0007669"/>
    <property type="project" value="UniProtKB-UniRule"/>
</dbReference>
<accession>A0A2M7V758</accession>
<dbReference type="NCBIfam" id="TIGR00174">
    <property type="entry name" value="miaA"/>
    <property type="match status" value="1"/>
</dbReference>
<gene>
    <name evidence="10" type="primary">miaA</name>
    <name evidence="14" type="ORF">COX81_03330</name>
</gene>
<feature type="binding site" evidence="10">
    <location>
        <begin position="16"/>
        <end position="23"/>
    </location>
    <ligand>
        <name>ATP</name>
        <dbReference type="ChEBI" id="CHEBI:30616"/>
    </ligand>
</feature>
<dbReference type="SUPFAM" id="SSF52540">
    <property type="entry name" value="P-loop containing nucleoside triphosphate hydrolases"/>
    <property type="match status" value="2"/>
</dbReference>
<evidence type="ECO:0000256" key="2">
    <source>
        <dbReference type="ARBA" id="ARBA00003213"/>
    </source>
</evidence>
<sequence length="313" mass="36283">MHSESKTLPKLIVLLGPTTCGKTEWSLRLAKKINGEIISADSRQIYKNMSIGTAKILGVWEWNGLRRTYVVDGIFHHLIDFLNPGKTFTVAEFRDRTIKHVKLIIKNKRIPIIAGGTGMYISSVVDNWHIPQIGANKKLRQSLEEKSCEELTDLLGKMDQDIIKTIDQKNKRRLIRALEVCIMSGEPFSKQRKKGEPIFSILQIGIDTDKELLDARINDRIDNMIQNGLVDEISKLLKQKYSWNLPSMSGIGYKQFKGYFKNEYGLEKAIELLKRDTRHLARKQLTWFRRDQRIKWCKTYDEAEKMVDEFLAK</sequence>
<name>A0A2M7V758_9BACT</name>
<dbReference type="InterPro" id="IPR018022">
    <property type="entry name" value="IPT"/>
</dbReference>
<dbReference type="GO" id="GO:0006400">
    <property type="term" value="P:tRNA modification"/>
    <property type="evidence" value="ECO:0007669"/>
    <property type="project" value="TreeGrafter"/>
</dbReference>
<dbReference type="InterPro" id="IPR039657">
    <property type="entry name" value="Dimethylallyltransferase"/>
</dbReference>
<dbReference type="Gene3D" id="1.10.20.140">
    <property type="match status" value="1"/>
</dbReference>
<evidence type="ECO:0000313" key="14">
    <source>
        <dbReference type="EMBL" id="PIZ94508.1"/>
    </source>
</evidence>
<comment type="function">
    <text evidence="2 10 12">Catalyzes the transfer of a dimethylallyl group onto the adenine at position 37 in tRNAs that read codons beginning with uridine, leading to the formation of N6-(dimethylallyl)adenosine (i(6)A).</text>
</comment>
<evidence type="ECO:0000256" key="6">
    <source>
        <dbReference type="ARBA" id="ARBA00022741"/>
    </source>
</evidence>
<dbReference type="Gene3D" id="3.40.50.300">
    <property type="entry name" value="P-loop containing nucleotide triphosphate hydrolases"/>
    <property type="match status" value="1"/>
</dbReference>
<dbReference type="HAMAP" id="MF_00185">
    <property type="entry name" value="IPP_trans"/>
    <property type="match status" value="1"/>
</dbReference>
<dbReference type="PANTHER" id="PTHR11088">
    <property type="entry name" value="TRNA DIMETHYLALLYLTRANSFERASE"/>
    <property type="match status" value="1"/>
</dbReference>
<protein>
    <recommendedName>
        <fullName evidence="10">tRNA dimethylallyltransferase</fullName>
        <ecNumber evidence="10">2.5.1.75</ecNumber>
    </recommendedName>
    <alternativeName>
        <fullName evidence="10">Dimethylallyl diphosphate:tRNA dimethylallyltransferase</fullName>
        <shortName evidence="10">DMAPP:tRNA dimethylallyltransferase</shortName>
        <shortName evidence="10">DMATase</shortName>
    </alternativeName>
    <alternativeName>
        <fullName evidence="10">Isopentenyl-diphosphate:tRNA isopentenyltransferase</fullName>
        <shortName evidence="10">IPP transferase</shortName>
        <shortName evidence="10">IPPT</shortName>
        <shortName evidence="10">IPTase</shortName>
    </alternativeName>
</protein>
<feature type="site" description="Interaction with substrate tRNA" evidence="10">
    <location>
        <position position="140"/>
    </location>
</feature>
<evidence type="ECO:0000256" key="12">
    <source>
        <dbReference type="RuleBase" id="RU003784"/>
    </source>
</evidence>
<feature type="region of interest" description="Interaction with substrate tRNA" evidence="10">
    <location>
        <begin position="41"/>
        <end position="44"/>
    </location>
</feature>
<keyword evidence="6 10" id="KW-0547">Nucleotide-binding</keyword>